<keyword evidence="4" id="KW-1185">Reference proteome</keyword>
<comment type="caution">
    <text evidence="3">The sequence shown here is derived from an EMBL/GenBank/DDBJ whole genome shotgun (WGS) entry which is preliminary data.</text>
</comment>
<accession>A0A0V0QIU5</accession>
<organism evidence="3 4">
    <name type="scientific">Pseudocohnilembus persalinus</name>
    <name type="common">Ciliate</name>
    <dbReference type="NCBI Taxonomy" id="266149"/>
    <lineage>
        <taxon>Eukaryota</taxon>
        <taxon>Sar</taxon>
        <taxon>Alveolata</taxon>
        <taxon>Ciliophora</taxon>
        <taxon>Intramacronucleata</taxon>
        <taxon>Oligohymenophorea</taxon>
        <taxon>Scuticociliatia</taxon>
        <taxon>Philasterida</taxon>
        <taxon>Pseudocohnilembidae</taxon>
        <taxon>Pseudocohnilembus</taxon>
    </lineage>
</organism>
<feature type="region of interest" description="Disordered" evidence="2">
    <location>
        <begin position="392"/>
        <end position="412"/>
    </location>
</feature>
<feature type="region of interest" description="Disordered" evidence="2">
    <location>
        <begin position="427"/>
        <end position="446"/>
    </location>
</feature>
<dbReference type="Proteomes" id="UP000054937">
    <property type="component" value="Unassembled WGS sequence"/>
</dbReference>
<proteinExistence type="predicted"/>
<feature type="compositionally biased region" description="Basic and acidic residues" evidence="2">
    <location>
        <begin position="432"/>
        <end position="446"/>
    </location>
</feature>
<feature type="compositionally biased region" description="Polar residues" evidence="2">
    <location>
        <begin position="96"/>
        <end position="107"/>
    </location>
</feature>
<gene>
    <name evidence="3" type="ORF">PPERSA_06357</name>
</gene>
<dbReference type="AlphaFoldDB" id="A0A0V0QIU5"/>
<dbReference type="InParanoid" id="A0A0V0QIU5"/>
<feature type="region of interest" description="Disordered" evidence="2">
    <location>
        <begin position="1"/>
        <end position="23"/>
    </location>
</feature>
<feature type="compositionally biased region" description="Basic and acidic residues" evidence="2">
    <location>
        <begin position="10"/>
        <end position="23"/>
    </location>
</feature>
<evidence type="ECO:0000313" key="3">
    <source>
        <dbReference type="EMBL" id="KRX02162.1"/>
    </source>
</evidence>
<feature type="region of interest" description="Disordered" evidence="2">
    <location>
        <begin position="95"/>
        <end position="141"/>
    </location>
</feature>
<evidence type="ECO:0000256" key="1">
    <source>
        <dbReference type="SAM" id="Coils"/>
    </source>
</evidence>
<evidence type="ECO:0000256" key="2">
    <source>
        <dbReference type="SAM" id="MobiDB-lite"/>
    </source>
</evidence>
<evidence type="ECO:0000313" key="4">
    <source>
        <dbReference type="Proteomes" id="UP000054937"/>
    </source>
</evidence>
<name>A0A0V0QIU5_PSEPJ</name>
<reference evidence="3 4" key="1">
    <citation type="journal article" date="2015" name="Sci. Rep.">
        <title>Genome of the facultative scuticociliatosis pathogen Pseudocohnilembus persalinus provides insight into its virulence through horizontal gene transfer.</title>
        <authorList>
            <person name="Xiong J."/>
            <person name="Wang G."/>
            <person name="Cheng J."/>
            <person name="Tian M."/>
            <person name="Pan X."/>
            <person name="Warren A."/>
            <person name="Jiang C."/>
            <person name="Yuan D."/>
            <person name="Miao W."/>
        </authorList>
    </citation>
    <scope>NUCLEOTIDE SEQUENCE [LARGE SCALE GENOMIC DNA]</scope>
    <source>
        <strain evidence="3">36N120E</strain>
    </source>
</reference>
<protein>
    <submittedName>
        <fullName evidence="3">Uncharacterized protein</fullName>
    </submittedName>
</protein>
<dbReference type="EMBL" id="LDAU01000157">
    <property type="protein sequence ID" value="KRX02162.1"/>
    <property type="molecule type" value="Genomic_DNA"/>
</dbReference>
<feature type="coiled-coil region" evidence="1">
    <location>
        <begin position="44"/>
        <end position="95"/>
    </location>
</feature>
<keyword evidence="1" id="KW-0175">Coiled coil</keyword>
<sequence length="507" mass="60741">MYSNINNSSKFHETNKKCDPIKNRGYFRKEQLASDEQEIKNQKLLKWKQELDQQLQAKKQEEQQNFLIQKEQERKEEQKRKIQLEQIQMQYLKEQGNVQGKSQQYSSEIERSFQRSSKKRNPNVQSGDDDFQKPQLKNNNERTQIYKYSNYSEKENNVNQQDQNQIQNEELTKHIQNDFRSLDITRINYANHSQDVELLKGLLNHQQHLFKNQLSSLRENVKQMQYNKNNAMNNMAILGNKARINQLNKIYEQDNSSQLQNKLIFNTNGSSNILNPQISSYFRNINQNPYLQYNGLQSLQQKPLKFDQFGNLNLDEFKNSSNKEYDQNGNLFYEKTQTYFDQNDNIQVQKINLQSLLQDNKNQDYLQNEELLANSRFYQNDEQIQNDQKFPKQFNNQNKNEDQGQEQTKTPIFSEKVYDEIKNQDNNFTKNNEIENNHDEKPINSKCNDTYDIKHTDENSNNYSKKNDVNYNEEEIQEKLQNQQLNQTDYSQEQQLKYMKLENMNQS</sequence>